<dbReference type="EMBL" id="MU274908">
    <property type="protein sequence ID" value="KAI0090099.1"/>
    <property type="molecule type" value="Genomic_DNA"/>
</dbReference>
<reference evidence="1" key="1">
    <citation type="journal article" date="2021" name="Environ. Microbiol.">
        <title>Gene family expansions and transcriptome signatures uncover fungal adaptations to wood decay.</title>
        <authorList>
            <person name="Hage H."/>
            <person name="Miyauchi S."/>
            <person name="Viragh M."/>
            <person name="Drula E."/>
            <person name="Min B."/>
            <person name="Chaduli D."/>
            <person name="Navarro D."/>
            <person name="Favel A."/>
            <person name="Norest M."/>
            <person name="Lesage-Meessen L."/>
            <person name="Balint B."/>
            <person name="Merenyi Z."/>
            <person name="de Eugenio L."/>
            <person name="Morin E."/>
            <person name="Martinez A.T."/>
            <person name="Baldrian P."/>
            <person name="Stursova M."/>
            <person name="Martinez M.J."/>
            <person name="Novotny C."/>
            <person name="Magnuson J.K."/>
            <person name="Spatafora J.W."/>
            <person name="Maurice S."/>
            <person name="Pangilinan J."/>
            <person name="Andreopoulos W."/>
            <person name="LaButti K."/>
            <person name="Hundley H."/>
            <person name="Na H."/>
            <person name="Kuo A."/>
            <person name="Barry K."/>
            <person name="Lipzen A."/>
            <person name="Henrissat B."/>
            <person name="Riley R."/>
            <person name="Ahrendt S."/>
            <person name="Nagy L.G."/>
            <person name="Grigoriev I.V."/>
            <person name="Martin F."/>
            <person name="Rosso M.N."/>
        </authorList>
    </citation>
    <scope>NUCLEOTIDE SEQUENCE</scope>
    <source>
        <strain evidence="1">CBS 384.51</strain>
    </source>
</reference>
<protein>
    <submittedName>
        <fullName evidence="1">Uncharacterized protein</fullName>
    </submittedName>
</protein>
<name>A0ACB8U7L1_9APHY</name>
<dbReference type="Proteomes" id="UP001055072">
    <property type="component" value="Unassembled WGS sequence"/>
</dbReference>
<accession>A0ACB8U7L1</accession>
<keyword evidence="2" id="KW-1185">Reference proteome</keyword>
<evidence type="ECO:0000313" key="1">
    <source>
        <dbReference type="EMBL" id="KAI0090099.1"/>
    </source>
</evidence>
<gene>
    <name evidence="1" type="ORF">BDY19DRAFT_992336</name>
</gene>
<sequence length="277" mass="30200">MIILENEWDQAAGVKGQEVKQEDESQPSASQQTLPSYNESLDQQTSAGSGSVASFSRASGASVRGGLLPESTPTSPLSVSTFSSSHHSVANSARTTPVIYLFLPVEHAFNAMIVQSQDATIPLYHIFVRMNCFIPSSYITTVSRGDTEFGEEVGHFEMGISIRKPTVVFGGLEKIIDSVLVRGGSRGARTWQWKFSSDSSKHLSWTIDSPVKYCYLGTKPLKDATMLATFTPPSLAPRADGRPSPPASLKVYPDGHRLFDHIVISALILERRRLTPV</sequence>
<comment type="caution">
    <text evidence="1">The sequence shown here is derived from an EMBL/GenBank/DDBJ whole genome shotgun (WGS) entry which is preliminary data.</text>
</comment>
<evidence type="ECO:0000313" key="2">
    <source>
        <dbReference type="Proteomes" id="UP001055072"/>
    </source>
</evidence>
<organism evidence="1 2">
    <name type="scientific">Irpex rosettiformis</name>
    <dbReference type="NCBI Taxonomy" id="378272"/>
    <lineage>
        <taxon>Eukaryota</taxon>
        <taxon>Fungi</taxon>
        <taxon>Dikarya</taxon>
        <taxon>Basidiomycota</taxon>
        <taxon>Agaricomycotina</taxon>
        <taxon>Agaricomycetes</taxon>
        <taxon>Polyporales</taxon>
        <taxon>Irpicaceae</taxon>
        <taxon>Irpex</taxon>
    </lineage>
</organism>
<proteinExistence type="predicted"/>